<proteinExistence type="inferred from homology"/>
<dbReference type="AlphaFoldDB" id="A0AAP0S8X4"/>
<keyword evidence="3" id="KW-0134">Cell wall</keyword>
<dbReference type="GO" id="GO:0071555">
    <property type="term" value="P:cell wall organization"/>
    <property type="evidence" value="ECO:0007669"/>
    <property type="project" value="UniProtKB-KW"/>
</dbReference>
<dbReference type="Gene3D" id="2.160.20.10">
    <property type="entry name" value="Single-stranded right-handed beta-helix, Pectin lyase-like"/>
    <property type="match status" value="1"/>
</dbReference>
<evidence type="ECO:0000256" key="9">
    <source>
        <dbReference type="SAM" id="SignalP"/>
    </source>
</evidence>
<evidence type="ECO:0000256" key="4">
    <source>
        <dbReference type="ARBA" id="ARBA00022525"/>
    </source>
</evidence>
<dbReference type="InterPro" id="IPR011050">
    <property type="entry name" value="Pectin_lyase_fold/virulence"/>
</dbReference>
<dbReference type="GO" id="GO:0005975">
    <property type="term" value="P:carbohydrate metabolic process"/>
    <property type="evidence" value="ECO:0007669"/>
    <property type="project" value="InterPro"/>
</dbReference>
<comment type="subcellular location">
    <subcellularLocation>
        <location evidence="1">Secreted</location>
        <location evidence="1">Cell wall</location>
    </subcellularLocation>
</comment>
<dbReference type="InterPro" id="IPR012334">
    <property type="entry name" value="Pectin_lyas_fold"/>
</dbReference>
<evidence type="ECO:0000256" key="5">
    <source>
        <dbReference type="ARBA" id="ARBA00022801"/>
    </source>
</evidence>
<dbReference type="GO" id="GO:0004650">
    <property type="term" value="F:polygalacturonase activity"/>
    <property type="evidence" value="ECO:0007669"/>
    <property type="project" value="InterPro"/>
</dbReference>
<dbReference type="SUPFAM" id="SSF51126">
    <property type="entry name" value="Pectin lyase-like"/>
    <property type="match status" value="1"/>
</dbReference>
<evidence type="ECO:0000256" key="1">
    <source>
        <dbReference type="ARBA" id="ARBA00004191"/>
    </source>
</evidence>
<evidence type="ECO:0000256" key="7">
    <source>
        <dbReference type="ARBA" id="ARBA00023316"/>
    </source>
</evidence>
<dbReference type="Pfam" id="PF00295">
    <property type="entry name" value="Glyco_hydro_28"/>
    <property type="match status" value="1"/>
</dbReference>
<keyword evidence="9" id="KW-0732">Signal</keyword>
<evidence type="ECO:0000256" key="3">
    <source>
        <dbReference type="ARBA" id="ARBA00022512"/>
    </source>
</evidence>
<evidence type="ECO:0000256" key="6">
    <source>
        <dbReference type="ARBA" id="ARBA00023295"/>
    </source>
</evidence>
<dbReference type="InterPro" id="IPR000743">
    <property type="entry name" value="Glyco_hydro_28"/>
</dbReference>
<comment type="similarity">
    <text evidence="2 8">Belongs to the glycosyl hydrolase 28 family.</text>
</comment>
<sequence>MVYPMSFLVLAIVFIFVNPSLGSPVSGVKISDVIYQDIHGTSATEIAVKFDCSSKYPCSGIRLQDVKLTYRNQEAEASCVNAGGTASGLVLPMSCL</sequence>
<evidence type="ECO:0000256" key="8">
    <source>
        <dbReference type="RuleBase" id="RU361169"/>
    </source>
</evidence>
<feature type="signal peptide" evidence="9">
    <location>
        <begin position="1"/>
        <end position="22"/>
    </location>
</feature>
<dbReference type="EMBL" id="JBBPBK010000003">
    <property type="protein sequence ID" value="KAK9289264.1"/>
    <property type="molecule type" value="Genomic_DNA"/>
</dbReference>
<feature type="chain" id="PRO_5043003896" description="Polygalacturonase" evidence="9">
    <location>
        <begin position="23"/>
        <end position="96"/>
    </location>
</feature>
<keyword evidence="11" id="KW-1185">Reference proteome</keyword>
<dbReference type="Proteomes" id="UP001415857">
    <property type="component" value="Unassembled WGS sequence"/>
</dbReference>
<reference evidence="10 11" key="1">
    <citation type="journal article" date="2024" name="Plant J.">
        <title>Genome sequences and population genomics reveal climatic adaptation and genomic divergence between two closely related sweetgum species.</title>
        <authorList>
            <person name="Xu W.Q."/>
            <person name="Ren C.Q."/>
            <person name="Zhang X.Y."/>
            <person name="Comes H.P."/>
            <person name="Liu X.H."/>
            <person name="Li Y.G."/>
            <person name="Kettle C.J."/>
            <person name="Jalonen R."/>
            <person name="Gaisberger H."/>
            <person name="Ma Y.Z."/>
            <person name="Qiu Y.X."/>
        </authorList>
    </citation>
    <scope>NUCLEOTIDE SEQUENCE [LARGE SCALE GENOMIC DNA]</scope>
    <source>
        <strain evidence="10">Hangzhou</strain>
    </source>
</reference>
<organism evidence="10 11">
    <name type="scientific">Liquidambar formosana</name>
    <name type="common">Formosan gum</name>
    <dbReference type="NCBI Taxonomy" id="63359"/>
    <lineage>
        <taxon>Eukaryota</taxon>
        <taxon>Viridiplantae</taxon>
        <taxon>Streptophyta</taxon>
        <taxon>Embryophyta</taxon>
        <taxon>Tracheophyta</taxon>
        <taxon>Spermatophyta</taxon>
        <taxon>Magnoliopsida</taxon>
        <taxon>eudicotyledons</taxon>
        <taxon>Gunneridae</taxon>
        <taxon>Pentapetalae</taxon>
        <taxon>Saxifragales</taxon>
        <taxon>Altingiaceae</taxon>
        <taxon>Liquidambar</taxon>
    </lineage>
</organism>
<evidence type="ECO:0000256" key="2">
    <source>
        <dbReference type="ARBA" id="ARBA00008834"/>
    </source>
</evidence>
<comment type="caution">
    <text evidence="10">The sequence shown here is derived from an EMBL/GenBank/DDBJ whole genome shotgun (WGS) entry which is preliminary data.</text>
</comment>
<accession>A0AAP0S8X4</accession>
<keyword evidence="6 8" id="KW-0326">Glycosidase</keyword>
<evidence type="ECO:0000313" key="11">
    <source>
        <dbReference type="Proteomes" id="UP001415857"/>
    </source>
</evidence>
<dbReference type="PANTHER" id="PTHR31375">
    <property type="match status" value="1"/>
</dbReference>
<gene>
    <name evidence="10" type="ORF">L1049_017740</name>
</gene>
<evidence type="ECO:0000313" key="10">
    <source>
        <dbReference type="EMBL" id="KAK9289264.1"/>
    </source>
</evidence>
<name>A0AAP0S8X4_LIQFO</name>
<keyword evidence="5 8" id="KW-0378">Hydrolase</keyword>
<keyword evidence="7" id="KW-0961">Cell wall biogenesis/degradation</keyword>
<keyword evidence="4" id="KW-0964">Secreted</keyword>
<evidence type="ECO:0008006" key="12">
    <source>
        <dbReference type="Google" id="ProtNLM"/>
    </source>
</evidence>
<protein>
    <recommendedName>
        <fullName evidence="12">Polygalacturonase</fullName>
    </recommendedName>
</protein>